<dbReference type="PROSITE" id="PS50206">
    <property type="entry name" value="RHODANESE_3"/>
    <property type="match status" value="1"/>
</dbReference>
<name>A0A6C0H5Q0_9ZZZZ</name>
<proteinExistence type="predicted"/>
<protein>
    <recommendedName>
        <fullName evidence="1">Rhodanese domain-containing protein</fullName>
    </recommendedName>
</protein>
<dbReference type="EMBL" id="MN739884">
    <property type="protein sequence ID" value="QHT75888.1"/>
    <property type="molecule type" value="Genomic_DNA"/>
</dbReference>
<evidence type="ECO:0000313" key="2">
    <source>
        <dbReference type="EMBL" id="QHT75888.1"/>
    </source>
</evidence>
<feature type="domain" description="Rhodanese" evidence="1">
    <location>
        <begin position="80"/>
        <end position="103"/>
    </location>
</feature>
<accession>A0A6C0H5Q0</accession>
<dbReference type="SUPFAM" id="SSF52821">
    <property type="entry name" value="Rhodanese/Cell cycle control phosphatase"/>
    <property type="match status" value="1"/>
</dbReference>
<reference evidence="2" key="1">
    <citation type="journal article" date="2020" name="Nature">
        <title>Giant virus diversity and host interactions through global metagenomics.</title>
        <authorList>
            <person name="Schulz F."/>
            <person name="Roux S."/>
            <person name="Paez-Espino D."/>
            <person name="Jungbluth S."/>
            <person name="Walsh D.A."/>
            <person name="Denef V.J."/>
            <person name="McMahon K.D."/>
            <person name="Konstantinidis K.T."/>
            <person name="Eloe-Fadrosh E.A."/>
            <person name="Kyrpides N.C."/>
            <person name="Woyke T."/>
        </authorList>
    </citation>
    <scope>NUCLEOTIDE SEQUENCE</scope>
    <source>
        <strain evidence="2">GVMAG-M-3300023179-71</strain>
    </source>
</reference>
<dbReference type="AlphaFoldDB" id="A0A6C0H5Q0"/>
<organism evidence="2">
    <name type="scientific">viral metagenome</name>
    <dbReference type="NCBI Taxonomy" id="1070528"/>
    <lineage>
        <taxon>unclassified sequences</taxon>
        <taxon>metagenomes</taxon>
        <taxon>organismal metagenomes</taxon>
    </lineage>
</organism>
<sequence length="130" mass="15231">MGNIQIKNKINHQDMQSIINSNKFIIINTLPNNKQHCLVANTLSIEQELIFFNKPVFNKNIVIYGMNDHDQTVLTKYKDLINRGFDNVFVYVGGLFEWLLLQDIYGFDEYPTTNKELNILQYQPNNLFNS</sequence>
<dbReference type="InterPro" id="IPR001763">
    <property type="entry name" value="Rhodanese-like_dom"/>
</dbReference>
<evidence type="ECO:0000259" key="1">
    <source>
        <dbReference type="PROSITE" id="PS50206"/>
    </source>
</evidence>
<dbReference type="InterPro" id="IPR036873">
    <property type="entry name" value="Rhodanese-like_dom_sf"/>
</dbReference>